<dbReference type="PROSITE" id="PS51186">
    <property type="entry name" value="GNAT"/>
    <property type="match status" value="1"/>
</dbReference>
<dbReference type="PANTHER" id="PTHR31438:SF1">
    <property type="entry name" value="LYSINE N-ACYLTRANSFERASE C17G9.06C-RELATED"/>
    <property type="match status" value="1"/>
</dbReference>
<evidence type="ECO:0000256" key="1">
    <source>
        <dbReference type="ARBA" id="ARBA00023251"/>
    </source>
</evidence>
<keyword evidence="4" id="KW-1185">Reference proteome</keyword>
<dbReference type="AlphaFoldDB" id="A0A9X1NRS1"/>
<dbReference type="EMBL" id="JAJOZR010000002">
    <property type="protein sequence ID" value="MCD7108123.1"/>
    <property type="molecule type" value="Genomic_DNA"/>
</dbReference>
<protein>
    <submittedName>
        <fullName evidence="3">Acetyltransferase</fullName>
    </submittedName>
</protein>
<evidence type="ECO:0000259" key="2">
    <source>
        <dbReference type="PROSITE" id="PS51186"/>
    </source>
</evidence>
<dbReference type="GO" id="GO:0016410">
    <property type="term" value="F:N-acyltransferase activity"/>
    <property type="evidence" value="ECO:0007669"/>
    <property type="project" value="TreeGrafter"/>
</dbReference>
<dbReference type="GO" id="GO:0046677">
    <property type="term" value="P:response to antibiotic"/>
    <property type="evidence" value="ECO:0007669"/>
    <property type="project" value="UniProtKB-KW"/>
</dbReference>
<evidence type="ECO:0000313" key="3">
    <source>
        <dbReference type="EMBL" id="MCD7108123.1"/>
    </source>
</evidence>
<dbReference type="PANTHER" id="PTHR31438">
    <property type="entry name" value="LYSINE N-ACYLTRANSFERASE C17G9.06C-RELATED"/>
    <property type="match status" value="1"/>
</dbReference>
<accession>A0A9X1NRS1</accession>
<dbReference type="Pfam" id="PF13523">
    <property type="entry name" value="Acetyltransf_8"/>
    <property type="match status" value="1"/>
</dbReference>
<dbReference type="InterPro" id="IPR000182">
    <property type="entry name" value="GNAT_dom"/>
</dbReference>
<dbReference type="Proteomes" id="UP001139089">
    <property type="component" value="Unassembled WGS sequence"/>
</dbReference>
<dbReference type="Gene3D" id="3.40.630.30">
    <property type="match status" value="1"/>
</dbReference>
<dbReference type="RefSeq" id="WP_231812028.1">
    <property type="nucleotide sequence ID" value="NZ_JAJOZR010000002.1"/>
</dbReference>
<organism evidence="3 4">
    <name type="scientific">Rhizobium quercicola</name>
    <dbReference type="NCBI Taxonomy" id="2901226"/>
    <lineage>
        <taxon>Bacteria</taxon>
        <taxon>Pseudomonadati</taxon>
        <taxon>Pseudomonadota</taxon>
        <taxon>Alphaproteobacteria</taxon>
        <taxon>Hyphomicrobiales</taxon>
        <taxon>Rhizobiaceae</taxon>
        <taxon>Rhizobium/Agrobacterium group</taxon>
        <taxon>Rhizobium</taxon>
    </lineage>
</organism>
<evidence type="ECO:0000313" key="4">
    <source>
        <dbReference type="Proteomes" id="UP001139089"/>
    </source>
</evidence>
<keyword evidence="1" id="KW-0046">Antibiotic resistance</keyword>
<proteinExistence type="predicted"/>
<reference evidence="3" key="1">
    <citation type="submission" date="2021-12" db="EMBL/GenBank/DDBJ databases">
        <authorList>
            <person name="Li Y."/>
        </authorList>
    </citation>
    <scope>NUCLEOTIDE SEQUENCE</scope>
    <source>
        <strain evidence="3">DKSPLA3</strain>
    </source>
</reference>
<comment type="caution">
    <text evidence="3">The sequence shown here is derived from an EMBL/GenBank/DDBJ whole genome shotgun (WGS) entry which is preliminary data.</text>
</comment>
<dbReference type="InterPro" id="IPR016181">
    <property type="entry name" value="Acyl_CoA_acyltransferase"/>
</dbReference>
<gene>
    <name evidence="3" type="ORF">LRX75_03600</name>
</gene>
<sequence>MPPEPGSPYVFRALRHEDFPRLAQWLAEPHVARWWDAAEVELEAIAQAMKTGEAQPMLVEWEGRPIAYLQTYDPHGEANHPYRDQPAGTLGVDMAIGPPGETGKGHGGRIVASLAARLFAEGTRRIVIDPHPENSRAIRAYEKAGFRFVDQRHSLYGPAHLMALDAQIEETDIP</sequence>
<dbReference type="SUPFAM" id="SSF55729">
    <property type="entry name" value="Acyl-CoA N-acyltransferases (Nat)"/>
    <property type="match status" value="1"/>
</dbReference>
<feature type="domain" description="N-acetyltransferase" evidence="2">
    <location>
        <begin position="9"/>
        <end position="167"/>
    </location>
</feature>
<name>A0A9X1NRS1_9HYPH</name>